<sequence>VGGTTGRRSRMDAGKGEDVPLPLACPHFCLDRCDRSKEEWHCRSVHNQEQCRSMMDAERTSQERQHLLVATRTSSGKEAGGQGGGRARRWAGKDKGG</sequence>
<reference evidence="2 3" key="1">
    <citation type="submission" date="2014-04" db="EMBL/GenBank/DDBJ databases">
        <authorList>
            <consortium name="DOE Joint Genome Institute"/>
            <person name="Kuo A."/>
            <person name="Ruytinx J."/>
            <person name="Rineau F."/>
            <person name="Colpaert J."/>
            <person name="Kohler A."/>
            <person name="Nagy L.G."/>
            <person name="Floudas D."/>
            <person name="Copeland A."/>
            <person name="Barry K.W."/>
            <person name="Cichocki N."/>
            <person name="Veneault-Fourrey C."/>
            <person name="LaButti K."/>
            <person name="Lindquist E.A."/>
            <person name="Lipzen A."/>
            <person name="Lundell T."/>
            <person name="Morin E."/>
            <person name="Murat C."/>
            <person name="Sun H."/>
            <person name="Tunlid A."/>
            <person name="Henrissat B."/>
            <person name="Grigoriev I.V."/>
            <person name="Hibbett D.S."/>
            <person name="Martin F."/>
            <person name="Nordberg H.P."/>
            <person name="Cantor M.N."/>
            <person name="Hua S.X."/>
        </authorList>
    </citation>
    <scope>NUCLEOTIDE SEQUENCE [LARGE SCALE GENOMIC DNA]</scope>
    <source>
        <strain evidence="2 3">UH-Slu-Lm8-n1</strain>
    </source>
</reference>
<protein>
    <submittedName>
        <fullName evidence="2">Uncharacterized protein</fullName>
    </submittedName>
</protein>
<dbReference type="EMBL" id="KN835231">
    <property type="protein sequence ID" value="KIK42692.1"/>
    <property type="molecule type" value="Genomic_DNA"/>
</dbReference>
<proteinExistence type="predicted"/>
<dbReference type="Proteomes" id="UP000054485">
    <property type="component" value="Unassembled WGS sequence"/>
</dbReference>
<evidence type="ECO:0000313" key="3">
    <source>
        <dbReference type="Proteomes" id="UP000054485"/>
    </source>
</evidence>
<dbReference type="AlphaFoldDB" id="A0A0D0B8H3"/>
<accession>A0A0D0B8H3</accession>
<organism evidence="2 3">
    <name type="scientific">Suillus luteus UH-Slu-Lm8-n1</name>
    <dbReference type="NCBI Taxonomy" id="930992"/>
    <lineage>
        <taxon>Eukaryota</taxon>
        <taxon>Fungi</taxon>
        <taxon>Dikarya</taxon>
        <taxon>Basidiomycota</taxon>
        <taxon>Agaricomycotina</taxon>
        <taxon>Agaricomycetes</taxon>
        <taxon>Agaricomycetidae</taxon>
        <taxon>Boletales</taxon>
        <taxon>Suillineae</taxon>
        <taxon>Suillaceae</taxon>
        <taxon>Suillus</taxon>
    </lineage>
</organism>
<evidence type="ECO:0000313" key="2">
    <source>
        <dbReference type="EMBL" id="KIK42692.1"/>
    </source>
</evidence>
<gene>
    <name evidence="2" type="ORF">CY34DRAFT_804594</name>
</gene>
<feature type="non-terminal residue" evidence="2">
    <location>
        <position position="97"/>
    </location>
</feature>
<feature type="region of interest" description="Disordered" evidence="1">
    <location>
        <begin position="72"/>
        <end position="97"/>
    </location>
</feature>
<dbReference type="InParanoid" id="A0A0D0B8H3"/>
<dbReference type="HOGENOM" id="CLU_2352414_0_0_1"/>
<reference evidence="3" key="2">
    <citation type="submission" date="2015-01" db="EMBL/GenBank/DDBJ databases">
        <title>Evolutionary Origins and Diversification of the Mycorrhizal Mutualists.</title>
        <authorList>
            <consortium name="DOE Joint Genome Institute"/>
            <consortium name="Mycorrhizal Genomics Consortium"/>
            <person name="Kohler A."/>
            <person name="Kuo A."/>
            <person name="Nagy L.G."/>
            <person name="Floudas D."/>
            <person name="Copeland A."/>
            <person name="Barry K.W."/>
            <person name="Cichocki N."/>
            <person name="Veneault-Fourrey C."/>
            <person name="LaButti K."/>
            <person name="Lindquist E.A."/>
            <person name="Lipzen A."/>
            <person name="Lundell T."/>
            <person name="Morin E."/>
            <person name="Murat C."/>
            <person name="Riley R."/>
            <person name="Ohm R."/>
            <person name="Sun H."/>
            <person name="Tunlid A."/>
            <person name="Henrissat B."/>
            <person name="Grigoriev I.V."/>
            <person name="Hibbett D.S."/>
            <person name="Martin F."/>
        </authorList>
    </citation>
    <scope>NUCLEOTIDE SEQUENCE [LARGE SCALE GENOMIC DNA]</scope>
    <source>
        <strain evidence="3">UH-Slu-Lm8-n1</strain>
    </source>
</reference>
<name>A0A0D0B8H3_9AGAM</name>
<evidence type="ECO:0000256" key="1">
    <source>
        <dbReference type="SAM" id="MobiDB-lite"/>
    </source>
</evidence>
<keyword evidence="3" id="KW-1185">Reference proteome</keyword>